<accession>A0A1M5D4M3</accession>
<organism evidence="2 3">
    <name type="scientific">Lactonifactor longoviformis DSM 17459</name>
    <dbReference type="NCBI Taxonomy" id="1122155"/>
    <lineage>
        <taxon>Bacteria</taxon>
        <taxon>Bacillati</taxon>
        <taxon>Bacillota</taxon>
        <taxon>Clostridia</taxon>
        <taxon>Eubacteriales</taxon>
        <taxon>Clostridiaceae</taxon>
        <taxon>Lactonifactor</taxon>
    </lineage>
</organism>
<dbReference type="OrthoDB" id="9808116at2"/>
<keyword evidence="1" id="KW-1133">Transmembrane helix</keyword>
<dbReference type="EMBL" id="FQVI01000055">
    <property type="protein sequence ID" value="SHF61837.1"/>
    <property type="molecule type" value="Genomic_DNA"/>
</dbReference>
<proteinExistence type="predicted"/>
<name>A0A1M5D4M3_9CLOT</name>
<evidence type="ECO:0000313" key="3">
    <source>
        <dbReference type="Proteomes" id="UP000184245"/>
    </source>
</evidence>
<keyword evidence="3" id="KW-1185">Reference proteome</keyword>
<evidence type="ECO:0008006" key="4">
    <source>
        <dbReference type="Google" id="ProtNLM"/>
    </source>
</evidence>
<reference evidence="2 3" key="1">
    <citation type="submission" date="2016-11" db="EMBL/GenBank/DDBJ databases">
        <authorList>
            <person name="Jaros S."/>
            <person name="Januszkiewicz K."/>
            <person name="Wedrychowicz H."/>
        </authorList>
    </citation>
    <scope>NUCLEOTIDE SEQUENCE [LARGE SCALE GENOMIC DNA]</scope>
    <source>
        <strain evidence="2 3">DSM 17459</strain>
    </source>
</reference>
<gene>
    <name evidence="2" type="ORF">SAMN02745158_04413</name>
</gene>
<keyword evidence="1" id="KW-0472">Membrane</keyword>
<evidence type="ECO:0000313" key="2">
    <source>
        <dbReference type="EMBL" id="SHF61837.1"/>
    </source>
</evidence>
<keyword evidence="1" id="KW-0812">Transmembrane</keyword>
<dbReference type="RefSeq" id="WP_072854900.1">
    <property type="nucleotide sequence ID" value="NZ_FQVI01000055.1"/>
</dbReference>
<feature type="transmembrane region" description="Helical" evidence="1">
    <location>
        <begin position="82"/>
        <end position="99"/>
    </location>
</feature>
<protein>
    <recommendedName>
        <fullName evidence="4">SdpI/YhfL protein family protein</fullName>
    </recommendedName>
</protein>
<dbReference type="Proteomes" id="UP000184245">
    <property type="component" value="Unassembled WGS sequence"/>
</dbReference>
<dbReference type="AlphaFoldDB" id="A0A1M5D4M3"/>
<feature type="transmembrane region" description="Helical" evidence="1">
    <location>
        <begin position="58"/>
        <end position="76"/>
    </location>
</feature>
<evidence type="ECO:0000256" key="1">
    <source>
        <dbReference type="SAM" id="Phobius"/>
    </source>
</evidence>
<feature type="transmembrane region" description="Helical" evidence="1">
    <location>
        <begin position="6"/>
        <end position="25"/>
    </location>
</feature>
<sequence>MKDHIFYLLIMWGGAFLLLGVGIYVRKMKKPMRLWTTIPVLASDVKDLSAYNREISRLWCICSIPCFITGLLVFWYPVASVIFFVLSCTAGIAWIAWQYQKIEKRYLVK</sequence>